<name>A0A1Z5TFT0_HORWE</name>
<dbReference type="SUPFAM" id="SSF47459">
    <property type="entry name" value="HLH, helix-loop-helix DNA-binding domain"/>
    <property type="match status" value="1"/>
</dbReference>
<keyword evidence="5" id="KW-0539">Nucleus</keyword>
<feature type="region of interest" description="Disordered" evidence="6">
    <location>
        <begin position="401"/>
        <end position="520"/>
    </location>
</feature>
<dbReference type="InterPro" id="IPR036638">
    <property type="entry name" value="HLH_DNA-bd_sf"/>
</dbReference>
<evidence type="ECO:0000256" key="6">
    <source>
        <dbReference type="SAM" id="MobiDB-lite"/>
    </source>
</evidence>
<dbReference type="Pfam" id="PF00010">
    <property type="entry name" value="HLH"/>
    <property type="match status" value="1"/>
</dbReference>
<evidence type="ECO:0000256" key="1">
    <source>
        <dbReference type="ARBA" id="ARBA00004123"/>
    </source>
</evidence>
<keyword evidence="4" id="KW-0804">Transcription</keyword>
<dbReference type="GO" id="GO:0000981">
    <property type="term" value="F:DNA-binding transcription factor activity, RNA polymerase II-specific"/>
    <property type="evidence" value="ECO:0007669"/>
    <property type="project" value="TreeGrafter"/>
</dbReference>
<dbReference type="PANTHER" id="PTHR15741">
    <property type="entry name" value="BASIC HELIX-LOOP-HELIX ZIP TRANSCRIPTION FACTOR"/>
    <property type="match status" value="1"/>
</dbReference>
<evidence type="ECO:0000256" key="3">
    <source>
        <dbReference type="ARBA" id="ARBA00023125"/>
    </source>
</evidence>
<reference evidence="8 9" key="1">
    <citation type="submission" date="2017-01" db="EMBL/GenBank/DDBJ databases">
        <title>The recent genome duplication of the halophilic yeast Hortaea werneckii: insights from long-read sequencing.</title>
        <authorList>
            <person name="Sinha S."/>
            <person name="Flibotte S."/>
            <person name="Neira M."/>
            <person name="Lenassi M."/>
            <person name="Gostincar C."/>
            <person name="Stajich J.E."/>
            <person name="Nislow C.E."/>
        </authorList>
    </citation>
    <scope>NUCLEOTIDE SEQUENCE [LARGE SCALE GENOMIC DNA]</scope>
    <source>
        <strain evidence="8 9">EXF-2000</strain>
    </source>
</reference>
<dbReference type="GO" id="GO:0000978">
    <property type="term" value="F:RNA polymerase II cis-regulatory region sequence-specific DNA binding"/>
    <property type="evidence" value="ECO:0007669"/>
    <property type="project" value="TreeGrafter"/>
</dbReference>
<evidence type="ECO:0000256" key="5">
    <source>
        <dbReference type="ARBA" id="ARBA00023242"/>
    </source>
</evidence>
<keyword evidence="2" id="KW-0805">Transcription regulation</keyword>
<dbReference type="EMBL" id="MUNK01000052">
    <property type="protein sequence ID" value="OTA34876.1"/>
    <property type="molecule type" value="Genomic_DNA"/>
</dbReference>
<evidence type="ECO:0000256" key="4">
    <source>
        <dbReference type="ARBA" id="ARBA00023163"/>
    </source>
</evidence>
<evidence type="ECO:0000259" key="7">
    <source>
        <dbReference type="PROSITE" id="PS50888"/>
    </source>
</evidence>
<comment type="caution">
    <text evidence="8">The sequence shown here is derived from an EMBL/GenBank/DDBJ whole genome shotgun (WGS) entry which is preliminary data.</text>
</comment>
<evidence type="ECO:0000313" key="9">
    <source>
        <dbReference type="Proteomes" id="UP000194280"/>
    </source>
</evidence>
<dbReference type="GO" id="GO:0046983">
    <property type="term" value="F:protein dimerization activity"/>
    <property type="evidence" value="ECO:0007669"/>
    <property type="project" value="InterPro"/>
</dbReference>
<feature type="compositionally biased region" description="Basic and acidic residues" evidence="6">
    <location>
        <begin position="418"/>
        <end position="431"/>
    </location>
</feature>
<feature type="region of interest" description="Disordered" evidence="6">
    <location>
        <begin position="86"/>
        <end position="129"/>
    </location>
</feature>
<feature type="domain" description="BHLH" evidence="7">
    <location>
        <begin position="511"/>
        <end position="564"/>
    </location>
</feature>
<comment type="subcellular location">
    <subcellularLocation>
        <location evidence="1">Nucleus</location>
    </subcellularLocation>
</comment>
<feature type="compositionally biased region" description="Polar residues" evidence="6">
    <location>
        <begin position="88"/>
        <end position="102"/>
    </location>
</feature>
<dbReference type="PANTHER" id="PTHR15741:SF27">
    <property type="entry name" value="TRANSCRIPTION FACTOR AP-4"/>
    <property type="match status" value="1"/>
</dbReference>
<feature type="region of interest" description="Disordered" evidence="6">
    <location>
        <begin position="217"/>
        <end position="236"/>
    </location>
</feature>
<feature type="region of interest" description="Disordered" evidence="6">
    <location>
        <begin position="1"/>
        <end position="33"/>
    </location>
</feature>
<dbReference type="PROSITE" id="PS50888">
    <property type="entry name" value="BHLH"/>
    <property type="match status" value="1"/>
</dbReference>
<dbReference type="InParanoid" id="A0A1Z5TFT0"/>
<gene>
    <name evidence="8" type="ORF">BTJ68_05552</name>
</gene>
<feature type="region of interest" description="Disordered" evidence="6">
    <location>
        <begin position="351"/>
        <end position="387"/>
    </location>
</feature>
<dbReference type="Proteomes" id="UP000194280">
    <property type="component" value="Unassembled WGS sequence"/>
</dbReference>
<feature type="compositionally biased region" description="Basic and acidic residues" evidence="6">
    <location>
        <begin position="500"/>
        <end position="520"/>
    </location>
</feature>
<dbReference type="GO" id="GO:0005634">
    <property type="term" value="C:nucleus"/>
    <property type="evidence" value="ECO:0007669"/>
    <property type="project" value="UniProtKB-SubCell"/>
</dbReference>
<sequence length="594" mass="64299">MAQVMAPRGHFGQGQFTTYNGDGNNDNTQPPPAPMTMPFGYFSTAGPSSDNQQHDMNQGSVLDLTDAAMMDSFFQHPDQIQLGEFMNPPTQSNALGQQNNFNFGLDSKVQASGDSSGSGSSGGGKADRVAQGGANALANVNVSNPAAMIQGGEYQTHMPNQQPHMPFGFVGYQGPQVASPNDDAYAGAHNLMNFSTQGQGQDSNMSSWGGINMGGVAQPTSPESTTSKHSIGSPNGNFMPLPVDSLYYSMYHQQPPRNADPTRNRPMNINSHARFQPDWMRPHGLSAQTYGLDSNKPGHLGFGTDHSFGRRQFDGAQYAVQGEKDHNLMGVPMADKAAHMPFGLRHLSQPTNQQRTRHVNDPQSAASSPGSLQFHGLPFHRYPGTNNQQQQLAGQNFLGHDNHLQNYEGQSRKRRKSTRDIMEENLTDREGQGSAPRRGPKVPKAEVMIADEYEPYAPLGESSSSKRRCSTVGDAEQRSASTSPSEDASPGPSGKRKSRDSKSRANLTEDQKRQNHILSEQKRRNLIRNSFNELNELVPCLKGGKSGLSKADIILEIVKHLDSLVSGNEMHANALGVDASDLAQATAEDAVSAE</sequence>
<feature type="compositionally biased region" description="Polar residues" evidence="6">
    <location>
        <begin position="218"/>
        <end position="236"/>
    </location>
</feature>
<proteinExistence type="predicted"/>
<keyword evidence="3" id="KW-0238">DNA-binding</keyword>
<dbReference type="SMART" id="SM00353">
    <property type="entry name" value="HLH"/>
    <property type="match status" value="1"/>
</dbReference>
<organism evidence="8 9">
    <name type="scientific">Hortaea werneckii EXF-2000</name>
    <dbReference type="NCBI Taxonomy" id="1157616"/>
    <lineage>
        <taxon>Eukaryota</taxon>
        <taxon>Fungi</taxon>
        <taxon>Dikarya</taxon>
        <taxon>Ascomycota</taxon>
        <taxon>Pezizomycotina</taxon>
        <taxon>Dothideomycetes</taxon>
        <taxon>Dothideomycetidae</taxon>
        <taxon>Mycosphaerellales</taxon>
        <taxon>Teratosphaeriaceae</taxon>
        <taxon>Hortaea</taxon>
    </lineage>
</organism>
<keyword evidence="9" id="KW-1185">Reference proteome</keyword>
<dbReference type="Gene3D" id="4.10.280.10">
    <property type="entry name" value="Helix-loop-helix DNA-binding domain"/>
    <property type="match status" value="1"/>
</dbReference>
<dbReference type="AlphaFoldDB" id="A0A1Z5TFT0"/>
<dbReference type="InterPro" id="IPR011598">
    <property type="entry name" value="bHLH_dom"/>
</dbReference>
<evidence type="ECO:0000256" key="2">
    <source>
        <dbReference type="ARBA" id="ARBA00023015"/>
    </source>
</evidence>
<dbReference type="InterPro" id="IPR052207">
    <property type="entry name" value="Max-like/E-box_TFs"/>
</dbReference>
<dbReference type="STRING" id="1157616.A0A1Z5TFT0"/>
<dbReference type="VEuPathDB" id="FungiDB:BTJ68_05552"/>
<accession>A0A1Z5TFT0</accession>
<evidence type="ECO:0000313" key="8">
    <source>
        <dbReference type="EMBL" id="OTA34876.1"/>
    </source>
</evidence>
<dbReference type="OrthoDB" id="5778525at2759"/>
<feature type="compositionally biased region" description="Polar residues" evidence="6">
    <location>
        <begin position="361"/>
        <end position="371"/>
    </location>
</feature>
<protein>
    <recommendedName>
        <fullName evidence="7">BHLH domain-containing protein</fullName>
    </recommendedName>
</protein>